<dbReference type="RefSeq" id="WP_212978146.1">
    <property type="nucleotide sequence ID" value="NZ_AP025343.1"/>
</dbReference>
<gene>
    <name evidence="1" type="ORF">J34TS1_20110</name>
</gene>
<evidence type="ECO:0000313" key="1">
    <source>
        <dbReference type="EMBL" id="GIO47246.1"/>
    </source>
</evidence>
<reference evidence="1 2" key="1">
    <citation type="submission" date="2021-03" db="EMBL/GenBank/DDBJ databases">
        <title>Antimicrobial resistance genes in bacteria isolated from Japanese honey, and their potential for conferring macrolide and lincosamide resistance in the American foulbrood pathogen Paenibacillus larvae.</title>
        <authorList>
            <person name="Okamoto M."/>
            <person name="Kumagai M."/>
            <person name="Kanamori H."/>
            <person name="Takamatsu D."/>
        </authorList>
    </citation>
    <scope>NUCLEOTIDE SEQUENCE [LARGE SCALE GENOMIC DNA]</scope>
    <source>
        <strain evidence="1 2">J34TS1</strain>
    </source>
</reference>
<name>A0A920CNA4_9BACL</name>
<proteinExistence type="predicted"/>
<accession>A0A920CNA4</accession>
<organism evidence="1 2">
    <name type="scientific">Paenibacillus azoreducens</name>
    <dbReference type="NCBI Taxonomy" id="116718"/>
    <lineage>
        <taxon>Bacteria</taxon>
        <taxon>Bacillati</taxon>
        <taxon>Bacillota</taxon>
        <taxon>Bacilli</taxon>
        <taxon>Bacillales</taxon>
        <taxon>Paenibacillaceae</taxon>
        <taxon>Paenibacillus</taxon>
    </lineage>
</organism>
<protein>
    <submittedName>
        <fullName evidence="1">Uncharacterized protein</fullName>
    </submittedName>
</protein>
<evidence type="ECO:0000313" key="2">
    <source>
        <dbReference type="Proteomes" id="UP000682811"/>
    </source>
</evidence>
<comment type="caution">
    <text evidence="1">The sequence shown here is derived from an EMBL/GenBank/DDBJ whole genome shotgun (WGS) entry which is preliminary data.</text>
</comment>
<keyword evidence="2" id="KW-1185">Reference proteome</keyword>
<sequence>MGEIKPLGRRFFWVKSTGNIIAQRSEMAAGIESTKEEDFDVYIQLRELDPNTIEMTTFEPGQFAEEFAKAKSWCFDPGTGKILFIYPDPDDSENPDPVPQPPLTEQIKKLQEENNLMKAQNTALSDRSDFIEDVIAEMAQKVYQ</sequence>
<dbReference type="EMBL" id="BORT01000007">
    <property type="protein sequence ID" value="GIO47246.1"/>
    <property type="molecule type" value="Genomic_DNA"/>
</dbReference>
<dbReference type="AlphaFoldDB" id="A0A920CNA4"/>
<dbReference type="Proteomes" id="UP000682811">
    <property type="component" value="Unassembled WGS sequence"/>
</dbReference>